<keyword evidence="4 5" id="KW-0472">Membrane</keyword>
<dbReference type="Proteomes" id="UP000193920">
    <property type="component" value="Unassembled WGS sequence"/>
</dbReference>
<keyword evidence="8" id="KW-1185">Reference proteome</keyword>
<proteinExistence type="predicted"/>
<feature type="domain" description="G-protein coupled receptors family 3 profile" evidence="6">
    <location>
        <begin position="110"/>
        <end position="252"/>
    </location>
</feature>
<reference evidence="7 8" key="1">
    <citation type="submission" date="2016-08" db="EMBL/GenBank/DDBJ databases">
        <title>A Parts List for Fungal Cellulosomes Revealed by Comparative Genomics.</title>
        <authorList>
            <consortium name="DOE Joint Genome Institute"/>
            <person name="Haitjema C.H."/>
            <person name="Gilmore S.P."/>
            <person name="Henske J.K."/>
            <person name="Solomon K.V."/>
            <person name="De Groot R."/>
            <person name="Kuo A."/>
            <person name="Mondo S.J."/>
            <person name="Salamov A.A."/>
            <person name="Labutti K."/>
            <person name="Zhao Z."/>
            <person name="Chiniquy J."/>
            <person name="Barry K."/>
            <person name="Brewer H.M."/>
            <person name="Purvine S.O."/>
            <person name="Wright A.T."/>
            <person name="Boxma B."/>
            <person name="Van Alen T."/>
            <person name="Hackstein J.H."/>
            <person name="Baker S.E."/>
            <person name="Grigoriev I.V."/>
            <person name="O'Malley M.A."/>
        </authorList>
    </citation>
    <scope>NUCLEOTIDE SEQUENCE [LARGE SCALE GENOMIC DNA]</scope>
    <source>
        <strain evidence="7 8">G1</strain>
    </source>
</reference>
<keyword evidence="2 5" id="KW-0812">Transmembrane</keyword>
<dbReference type="GO" id="GO:0016020">
    <property type="term" value="C:membrane"/>
    <property type="evidence" value="ECO:0007669"/>
    <property type="project" value="UniProtKB-SubCell"/>
</dbReference>
<dbReference type="InterPro" id="IPR017978">
    <property type="entry name" value="GPCR_3_C"/>
</dbReference>
<gene>
    <name evidence="7" type="ORF">LY90DRAFT_511688</name>
</gene>
<feature type="transmembrane region" description="Helical" evidence="5">
    <location>
        <begin position="100"/>
        <end position="128"/>
    </location>
</feature>
<evidence type="ECO:0000256" key="1">
    <source>
        <dbReference type="ARBA" id="ARBA00004141"/>
    </source>
</evidence>
<dbReference type="EMBL" id="MCOG01000151">
    <property type="protein sequence ID" value="ORY36044.1"/>
    <property type="molecule type" value="Genomic_DNA"/>
</dbReference>
<evidence type="ECO:0000256" key="5">
    <source>
        <dbReference type="SAM" id="Phobius"/>
    </source>
</evidence>
<evidence type="ECO:0000259" key="6">
    <source>
        <dbReference type="Pfam" id="PF00003"/>
    </source>
</evidence>
<evidence type="ECO:0000256" key="4">
    <source>
        <dbReference type="ARBA" id="ARBA00023136"/>
    </source>
</evidence>
<dbReference type="Pfam" id="PF00003">
    <property type="entry name" value="7tm_3"/>
    <property type="match status" value="1"/>
</dbReference>
<evidence type="ECO:0000313" key="7">
    <source>
        <dbReference type="EMBL" id="ORY36044.1"/>
    </source>
</evidence>
<keyword evidence="3 5" id="KW-1133">Transmembrane helix</keyword>
<dbReference type="GO" id="GO:0004930">
    <property type="term" value="F:G protein-coupled receptor activity"/>
    <property type="evidence" value="ECO:0007669"/>
    <property type="project" value="InterPro"/>
</dbReference>
<feature type="transmembrane region" description="Helical" evidence="5">
    <location>
        <begin position="183"/>
        <end position="199"/>
    </location>
</feature>
<dbReference type="OrthoDB" id="2157072at2759"/>
<evidence type="ECO:0000313" key="8">
    <source>
        <dbReference type="Proteomes" id="UP000193920"/>
    </source>
</evidence>
<feature type="transmembrane region" description="Helical" evidence="5">
    <location>
        <begin position="140"/>
        <end position="162"/>
    </location>
</feature>
<evidence type="ECO:0000256" key="2">
    <source>
        <dbReference type="ARBA" id="ARBA00022692"/>
    </source>
</evidence>
<comment type="subcellular location">
    <subcellularLocation>
        <location evidence="1">Membrane</location>
        <topology evidence="1">Multi-pass membrane protein</topology>
    </subcellularLocation>
</comment>
<comment type="caution">
    <text evidence="7">The sequence shown here is derived from an EMBL/GenBank/DDBJ whole genome shotgun (WGS) entry which is preliminary data.</text>
</comment>
<name>A0A1Y2BMQ5_9FUNG</name>
<feature type="transmembrane region" description="Helical" evidence="5">
    <location>
        <begin position="229"/>
        <end position="249"/>
    </location>
</feature>
<dbReference type="AlphaFoldDB" id="A0A1Y2BMQ5"/>
<accession>A0A1Y2BMQ5</accession>
<evidence type="ECO:0000256" key="3">
    <source>
        <dbReference type="ARBA" id="ARBA00022989"/>
    </source>
</evidence>
<protein>
    <recommendedName>
        <fullName evidence="6">G-protein coupled receptors family 3 profile domain-containing protein</fullName>
    </recommendedName>
</protein>
<organism evidence="7 8">
    <name type="scientific">Neocallimastix californiae</name>
    <dbReference type="NCBI Taxonomy" id="1754190"/>
    <lineage>
        <taxon>Eukaryota</taxon>
        <taxon>Fungi</taxon>
        <taxon>Fungi incertae sedis</taxon>
        <taxon>Chytridiomycota</taxon>
        <taxon>Chytridiomycota incertae sedis</taxon>
        <taxon>Neocallimastigomycetes</taxon>
        <taxon>Neocallimastigales</taxon>
        <taxon>Neocallimastigaceae</taxon>
        <taxon>Neocallimastix</taxon>
    </lineage>
</organism>
<sequence>MDNVISKSPISLLFAHLYYKHNTTNEGSFEQIVNECCDIIDNALIPYCQNNNNIKFSFTECFSNNLTMSIKYLNCKTKDDDEIPRYINCNYIPYSNNKGYILIIFSTISSFINMIFLSILLFTVLLWIGKLTKLKCILKIWATTIGIAIFIISSSIKSEYIYSVFNNKGLTETNYANKNFIKYYFLLFFQIILLIYWTIDNNGIDISFNYLENVGFYESKSCSFGNENILMLIFGTNFILLILSIILSYRGRLS</sequence>